<keyword evidence="3 12" id="KW-0378">Hydrolase</keyword>
<evidence type="ECO:0000256" key="1">
    <source>
        <dbReference type="ARBA" id="ARBA00005446"/>
    </source>
</evidence>
<dbReference type="SUPFAM" id="SSF52540">
    <property type="entry name" value="P-loop containing nucleoside triphosphate hydrolases"/>
    <property type="match status" value="1"/>
</dbReference>
<dbReference type="SMART" id="SM00487">
    <property type="entry name" value="DEXDc"/>
    <property type="match status" value="1"/>
</dbReference>
<dbReference type="InterPro" id="IPR011545">
    <property type="entry name" value="DEAD/DEAH_box_helicase_dom"/>
</dbReference>
<keyword evidence="4 12" id="KW-0347">Helicase</keyword>
<dbReference type="PANTHER" id="PTHR13710:SF105">
    <property type="entry name" value="ATP-DEPENDENT DNA HELICASE Q1"/>
    <property type="match status" value="1"/>
</dbReference>
<dbReference type="PROSITE" id="PS00690">
    <property type="entry name" value="DEAH_ATP_HELICASE"/>
    <property type="match status" value="1"/>
</dbReference>
<dbReference type="Pfam" id="PF00270">
    <property type="entry name" value="DEAD"/>
    <property type="match status" value="1"/>
</dbReference>
<evidence type="ECO:0000256" key="4">
    <source>
        <dbReference type="ARBA" id="ARBA00022806"/>
    </source>
</evidence>
<keyword evidence="6" id="KW-0238">DNA-binding</keyword>
<reference evidence="12" key="1">
    <citation type="submission" date="2019-03" db="EMBL/GenBank/DDBJ databases">
        <title>Single cell metagenomics reveals metabolic interactions within the superorganism composed of flagellate Streblomastix strix and complex community of Bacteroidetes bacteria on its surface.</title>
        <authorList>
            <person name="Treitli S.C."/>
            <person name="Kolisko M."/>
            <person name="Husnik F."/>
            <person name="Keeling P."/>
            <person name="Hampl V."/>
        </authorList>
    </citation>
    <scope>NUCLEOTIDE SEQUENCE</scope>
    <source>
        <strain evidence="12">STM</strain>
    </source>
</reference>
<dbReference type="AlphaFoldDB" id="A0A5J4RI25"/>
<dbReference type="SMART" id="SM00490">
    <property type="entry name" value="HELICc"/>
    <property type="match status" value="1"/>
</dbReference>
<name>A0A5J4RI25_9ZZZZ</name>
<evidence type="ECO:0000256" key="9">
    <source>
        <dbReference type="ARBA" id="ARBA00034808"/>
    </source>
</evidence>
<dbReference type="GO" id="GO:0005737">
    <property type="term" value="C:cytoplasm"/>
    <property type="evidence" value="ECO:0007669"/>
    <property type="project" value="TreeGrafter"/>
</dbReference>
<evidence type="ECO:0000256" key="5">
    <source>
        <dbReference type="ARBA" id="ARBA00022840"/>
    </source>
</evidence>
<feature type="domain" description="Helicase C-terminal" evidence="11">
    <location>
        <begin position="228"/>
        <end position="389"/>
    </location>
</feature>
<keyword evidence="2" id="KW-0547">Nucleotide-binding</keyword>
<dbReference type="GO" id="GO:0005694">
    <property type="term" value="C:chromosome"/>
    <property type="evidence" value="ECO:0007669"/>
    <property type="project" value="TreeGrafter"/>
</dbReference>
<protein>
    <recommendedName>
        <fullName evidence="9">DNA 3'-5' helicase</fullName>
        <ecNumber evidence="9">5.6.2.4</ecNumber>
    </recommendedName>
</protein>
<evidence type="ECO:0000313" key="12">
    <source>
        <dbReference type="EMBL" id="KAA6333289.1"/>
    </source>
</evidence>
<evidence type="ECO:0000256" key="8">
    <source>
        <dbReference type="ARBA" id="ARBA00034617"/>
    </source>
</evidence>
<evidence type="ECO:0000256" key="6">
    <source>
        <dbReference type="ARBA" id="ARBA00023125"/>
    </source>
</evidence>
<dbReference type="InterPro" id="IPR004589">
    <property type="entry name" value="DNA_helicase_ATP-dep_RecQ"/>
</dbReference>
<dbReference type="GO" id="GO:0009378">
    <property type="term" value="F:four-way junction helicase activity"/>
    <property type="evidence" value="ECO:0007669"/>
    <property type="project" value="TreeGrafter"/>
</dbReference>
<evidence type="ECO:0000256" key="7">
    <source>
        <dbReference type="ARBA" id="ARBA00023235"/>
    </source>
</evidence>
<dbReference type="CDD" id="cd17920">
    <property type="entry name" value="DEXHc_RecQ"/>
    <property type="match status" value="1"/>
</dbReference>
<comment type="catalytic activity">
    <reaction evidence="8">
        <text>Couples ATP hydrolysis with the unwinding of duplex DNA by translocating in the 3'-5' direction.</text>
        <dbReference type="EC" id="5.6.2.4"/>
    </reaction>
</comment>
<dbReference type="InterPro" id="IPR002464">
    <property type="entry name" value="DNA/RNA_helicase_DEAH_CS"/>
</dbReference>
<dbReference type="GO" id="GO:0006281">
    <property type="term" value="P:DNA repair"/>
    <property type="evidence" value="ECO:0007669"/>
    <property type="project" value="TreeGrafter"/>
</dbReference>
<dbReference type="EC" id="5.6.2.4" evidence="9"/>
<dbReference type="GO" id="GO:0005524">
    <property type="term" value="F:ATP binding"/>
    <property type="evidence" value="ECO:0007669"/>
    <property type="project" value="UniProtKB-KW"/>
</dbReference>
<dbReference type="InterPro" id="IPR001650">
    <property type="entry name" value="Helicase_C-like"/>
</dbReference>
<dbReference type="InterPro" id="IPR014001">
    <property type="entry name" value="Helicase_ATP-bd"/>
</dbReference>
<dbReference type="PROSITE" id="PS51192">
    <property type="entry name" value="HELICASE_ATP_BIND_1"/>
    <property type="match status" value="1"/>
</dbReference>
<feature type="domain" description="Helicase ATP-binding" evidence="10">
    <location>
        <begin position="24"/>
        <end position="202"/>
    </location>
</feature>
<dbReference type="GO" id="GO:0016787">
    <property type="term" value="F:hydrolase activity"/>
    <property type="evidence" value="ECO:0007669"/>
    <property type="project" value="UniProtKB-KW"/>
</dbReference>
<dbReference type="Gene3D" id="3.40.50.300">
    <property type="entry name" value="P-loop containing nucleotide triphosphate hydrolases"/>
    <property type="match status" value="2"/>
</dbReference>
<dbReference type="PROSITE" id="PS51194">
    <property type="entry name" value="HELICASE_CTER"/>
    <property type="match status" value="1"/>
</dbReference>
<evidence type="ECO:0000259" key="11">
    <source>
        <dbReference type="PROSITE" id="PS51194"/>
    </source>
</evidence>
<dbReference type="InterPro" id="IPR027417">
    <property type="entry name" value="P-loop_NTPase"/>
</dbReference>
<dbReference type="Pfam" id="PF00271">
    <property type="entry name" value="Helicase_C"/>
    <property type="match status" value="1"/>
</dbReference>
<accession>A0A5J4RI25</accession>
<evidence type="ECO:0000259" key="10">
    <source>
        <dbReference type="PROSITE" id="PS51192"/>
    </source>
</evidence>
<comment type="caution">
    <text evidence="12">The sequence shown here is derived from an EMBL/GenBank/DDBJ whole genome shotgun (WGS) entry which is preliminary data.</text>
</comment>
<evidence type="ECO:0000256" key="2">
    <source>
        <dbReference type="ARBA" id="ARBA00022741"/>
    </source>
</evidence>
<organism evidence="12">
    <name type="scientific">termite gut metagenome</name>
    <dbReference type="NCBI Taxonomy" id="433724"/>
    <lineage>
        <taxon>unclassified sequences</taxon>
        <taxon>metagenomes</taxon>
        <taxon>organismal metagenomes</taxon>
    </lineage>
</organism>
<proteinExistence type="inferred from homology"/>
<dbReference type="PANTHER" id="PTHR13710">
    <property type="entry name" value="DNA HELICASE RECQ FAMILY MEMBER"/>
    <property type="match status" value="1"/>
</dbReference>
<gene>
    <name evidence="12" type="ORF">EZS27_018281</name>
</gene>
<dbReference type="NCBIfam" id="TIGR00614">
    <property type="entry name" value="recQ_fam"/>
    <property type="match status" value="1"/>
</dbReference>
<keyword evidence="7" id="KW-0413">Isomerase</keyword>
<keyword evidence="5" id="KW-0067">ATP-binding</keyword>
<dbReference type="GO" id="GO:0043138">
    <property type="term" value="F:3'-5' DNA helicase activity"/>
    <property type="evidence" value="ECO:0007669"/>
    <property type="project" value="UniProtKB-EC"/>
</dbReference>
<evidence type="ECO:0000256" key="3">
    <source>
        <dbReference type="ARBA" id="ARBA00022801"/>
    </source>
</evidence>
<sequence length="555" mass="64026">MTNKEILKKYFGFDDFKDIQEEVIINLLSGINSLCLMPTGGGKSIIYQVAGLQTKKTTIVISPLLALMKQQNKRLKEQGIHTLPYNSSLGDLKTQFNKLRKTFAEEKLPQFIFVSPEKILSDGYFEFLLKKFRSKIGLIVIDEAHCISQWGHTFRPAYKTIPIFIQKIYEENKIPPVLCLTATLNPKDKIEICNDLKITDDNIFISKTLIRANLHLNILEQVENNEQKRNQLLEIFNNHIDEKIIVYTHIKAREYGTREMTKVFQEKGFNYHYFDADMQDSEKLSTLERFESGDLKIVFATSAFGMGIDIPDIRVVIHYLVPESIEQYYQEVGRAGRDGKPAYGYLLHSETNFKVRRDLIKKSLLKPERILSIFQETIQTSSQTSTTLKRKKDVVEKDDSEKIDSLSRTDIREDNSEMVVFLFLLAKGVIRLHGKGIQFFDCFEDNGSSKLYELMKEASIQGIVKRIAKKLNKSIEQVNHDIFVMFNQEEIKLVKVPMNVLNYSIQGELSEELVNEVYSTLKDRMKNRLDNFKGLVSFIDSKSDPIKTIAKHLGI</sequence>
<dbReference type="GO" id="GO:0006310">
    <property type="term" value="P:DNA recombination"/>
    <property type="evidence" value="ECO:0007669"/>
    <property type="project" value="InterPro"/>
</dbReference>
<comment type="similarity">
    <text evidence="1">Belongs to the helicase family. RecQ subfamily.</text>
</comment>
<dbReference type="GO" id="GO:0003677">
    <property type="term" value="F:DNA binding"/>
    <property type="evidence" value="ECO:0007669"/>
    <property type="project" value="UniProtKB-KW"/>
</dbReference>
<dbReference type="EMBL" id="SNRY01001131">
    <property type="protein sequence ID" value="KAA6333289.1"/>
    <property type="molecule type" value="Genomic_DNA"/>
</dbReference>